<name>A0A916JYC9_9MICO</name>
<keyword evidence="3" id="KW-1185">Reference proteome</keyword>
<dbReference type="AlphaFoldDB" id="A0A916JYC9"/>
<dbReference type="RefSeq" id="WP_218114516.1">
    <property type="nucleotide sequence ID" value="NZ_CAJVAP010000008.1"/>
</dbReference>
<dbReference type="GO" id="GO:0009116">
    <property type="term" value="P:nucleoside metabolic process"/>
    <property type="evidence" value="ECO:0007669"/>
    <property type="project" value="InterPro"/>
</dbReference>
<evidence type="ECO:0000313" key="2">
    <source>
        <dbReference type="EMBL" id="CAG7606118.1"/>
    </source>
</evidence>
<gene>
    <name evidence="2" type="primary">gcvPA</name>
    <name evidence="2" type="ORF">LEUCIP111803_00890</name>
</gene>
<dbReference type="InterPro" id="IPR023010">
    <property type="entry name" value="GcvPA"/>
</dbReference>
<reference evidence="2" key="1">
    <citation type="submission" date="2021-06" db="EMBL/GenBank/DDBJ databases">
        <authorList>
            <person name="Criscuolo A."/>
        </authorList>
    </citation>
    <scope>NUCLEOTIDE SEQUENCE</scope>
    <source>
        <strain evidence="2">CIP111803</strain>
    </source>
</reference>
<dbReference type="Pfam" id="PF02347">
    <property type="entry name" value="GDC-P"/>
    <property type="match status" value="1"/>
</dbReference>
<evidence type="ECO:0000259" key="1">
    <source>
        <dbReference type="Pfam" id="PF02347"/>
    </source>
</evidence>
<accession>A0A916JYC9</accession>
<dbReference type="PANTHER" id="PTHR42806:SF1">
    <property type="entry name" value="GLYCINE DEHYDROGENASE (DECARBOXYLATING)"/>
    <property type="match status" value="1"/>
</dbReference>
<evidence type="ECO:0000313" key="3">
    <source>
        <dbReference type="Proteomes" id="UP000693892"/>
    </source>
</evidence>
<dbReference type="Proteomes" id="UP000693892">
    <property type="component" value="Unassembled WGS sequence"/>
</dbReference>
<dbReference type="NCBIfam" id="NF001696">
    <property type="entry name" value="PRK00451.1"/>
    <property type="match status" value="1"/>
</dbReference>
<dbReference type="EC" id="1.4.4.2" evidence="2"/>
<organism evidence="2 3">
    <name type="scientific">Leucobacter soli</name>
    <dbReference type="NCBI Taxonomy" id="2812850"/>
    <lineage>
        <taxon>Bacteria</taxon>
        <taxon>Bacillati</taxon>
        <taxon>Actinomycetota</taxon>
        <taxon>Actinomycetes</taxon>
        <taxon>Micrococcales</taxon>
        <taxon>Microbacteriaceae</taxon>
        <taxon>Leucobacter</taxon>
    </lineage>
</organism>
<protein>
    <submittedName>
        <fullName evidence="2">Glycine dehydrogenase (Decarboxylating) subunit 1</fullName>
        <ecNumber evidence="2">1.4.4.2</ecNumber>
    </submittedName>
</protein>
<dbReference type="EMBL" id="CAJVAP010000008">
    <property type="protein sequence ID" value="CAG7606118.1"/>
    <property type="molecule type" value="Genomic_DNA"/>
</dbReference>
<dbReference type="GO" id="GO:0004375">
    <property type="term" value="F:glycine dehydrogenase (decarboxylating) activity"/>
    <property type="evidence" value="ECO:0007669"/>
    <property type="project" value="UniProtKB-EC"/>
</dbReference>
<keyword evidence="2" id="KW-0560">Oxidoreductase</keyword>
<dbReference type="InterPro" id="IPR049315">
    <property type="entry name" value="GDC-P_N"/>
</dbReference>
<proteinExistence type="predicted"/>
<comment type="caution">
    <text evidence="2">The sequence shown here is derived from an EMBL/GenBank/DDBJ whole genome shotgun (WGS) entry which is preliminary data.</text>
</comment>
<dbReference type="PANTHER" id="PTHR42806">
    <property type="entry name" value="GLYCINE CLEAVAGE SYSTEM P-PROTEIN"/>
    <property type="match status" value="1"/>
</dbReference>
<sequence length="466" mass="50137">MSRSAHPYMANSAAGSRQALIDAVGIDDIEELFTQIPAAQRADERIEPREGIRSEFALRRMIEGRLRGGVSTESHLSFLGGGYWKHYVPALCDEIVARPEISTSVWGTPSSDHGRNQAWFEFTSQLGALLELEFVGLPIYSWATAAGHALRMASRLTGRDVVVLPANLDRERRLVIDTYCGYAEMPGALTVREVAIDPETGTVSLAALTEALDDRVAAVYVETPNSWGVIEHEIERIIASAHDAGAEAVIGVDPISLGGLASPAVFGADILVGSLQPLGIHLNAGGGVGGFIASRDEERYARQFPTLQVSLAPTAREGERAFGMTLFGQSSYGARELGNDWTGNSVYLWAIRAAVYMSLLGPAGFRELADTVVANARRTAELIDELPGVSVRYGDRIFKEFIVDFSGTGRSVAEINAALLEHGILGGHDLTGTHEALDGCALYCVTEVIAEEDVEQLLAALKEVVR</sequence>
<feature type="domain" description="Glycine cleavage system P-protein N-terminal" evidence="1">
    <location>
        <begin position="16"/>
        <end position="460"/>
    </location>
</feature>